<dbReference type="Pfam" id="PF10986">
    <property type="entry name" value="ZrgA"/>
    <property type="match status" value="1"/>
</dbReference>
<protein>
    <submittedName>
        <fullName evidence="3">DUF2796 domain-containing protein</fullName>
    </submittedName>
</protein>
<organism evidence="3">
    <name type="scientific">Aeromonas caviae</name>
    <name type="common">Aeromonas punctata</name>
    <dbReference type="NCBI Taxonomy" id="648"/>
    <lineage>
        <taxon>Bacteria</taxon>
        <taxon>Pseudomonadati</taxon>
        <taxon>Pseudomonadota</taxon>
        <taxon>Gammaproteobacteria</taxon>
        <taxon>Aeromonadales</taxon>
        <taxon>Aeromonadaceae</taxon>
        <taxon>Aeromonas</taxon>
    </lineage>
</organism>
<feature type="region of interest" description="Disordered" evidence="1">
    <location>
        <begin position="102"/>
        <end position="139"/>
    </location>
</feature>
<dbReference type="AlphaFoldDB" id="A0A7T3X4L8"/>
<feature type="chain" id="PRO_5032619270" evidence="2">
    <location>
        <begin position="18"/>
        <end position="198"/>
    </location>
</feature>
<feature type="signal peptide" evidence="2">
    <location>
        <begin position="1"/>
        <end position="17"/>
    </location>
</feature>
<dbReference type="RefSeq" id="WP_198497773.1">
    <property type="nucleotide sequence ID" value="NZ_AP024948.1"/>
</dbReference>
<dbReference type="InterPro" id="IPR021253">
    <property type="entry name" value="ZrgA-like"/>
</dbReference>
<feature type="compositionally biased region" description="Basic and acidic residues" evidence="1">
    <location>
        <begin position="104"/>
        <end position="139"/>
    </location>
</feature>
<proteinExistence type="predicted"/>
<reference evidence="3" key="1">
    <citation type="submission" date="2020-12" db="EMBL/GenBank/DDBJ databases">
        <title>GES Beta-lactamases isolated from hospital effluents in Brazil.</title>
        <authorList>
            <person name="Conte D."/>
            <person name="Mesa D."/>
            <person name="Palmeiro J.K."/>
            <person name="Dalla-Costa L.M."/>
        </authorList>
    </citation>
    <scope>NUCLEOTIDE SEQUENCE [LARGE SCALE GENOMIC DNA]</scope>
    <source>
        <strain evidence="3">Aero21</strain>
    </source>
</reference>
<keyword evidence="2" id="KW-0732">Signal</keyword>
<name>A0A7T3X4L8_AERCA</name>
<evidence type="ECO:0000313" key="3">
    <source>
        <dbReference type="EMBL" id="QQA62059.1"/>
    </source>
</evidence>
<sequence length="198" mass="21508">MKAVTLLLAAAAFGAQANHDEHESHSHGAHEHGHGHLNLVLDGNQLMIELQAPAADLVGFEHAANTDEEKAQYAKAVARLQQPDALFRFDPAAGCKLTQQELQAAKEDHDHDHEHEHEHEHEHDKADGAHDEHHHDDAGHADMGAMYTYTCATPAKLTGLEATLFSLYPSLEKLSVQGILPTGQTAAELTPSANKLGW</sequence>
<accession>A0A7T3X4L8</accession>
<gene>
    <name evidence="3" type="ORF">JC965_06110</name>
</gene>
<evidence type="ECO:0000256" key="2">
    <source>
        <dbReference type="SAM" id="SignalP"/>
    </source>
</evidence>
<evidence type="ECO:0000256" key="1">
    <source>
        <dbReference type="SAM" id="MobiDB-lite"/>
    </source>
</evidence>
<dbReference type="EMBL" id="CP065937">
    <property type="protein sequence ID" value="QQA62059.1"/>
    <property type="molecule type" value="Genomic_DNA"/>
</dbReference>